<reference evidence="4" key="1">
    <citation type="journal article" date="2023" name="Science">
        <title>Elucidation of the pathway for biosynthesis of saponin adjuvants from the soapbark tree.</title>
        <authorList>
            <person name="Reed J."/>
            <person name="Orme A."/>
            <person name="El-Demerdash A."/>
            <person name="Owen C."/>
            <person name="Martin L.B.B."/>
            <person name="Misra R.C."/>
            <person name="Kikuchi S."/>
            <person name="Rejzek M."/>
            <person name="Martin A.C."/>
            <person name="Harkess A."/>
            <person name="Leebens-Mack J."/>
            <person name="Louveau T."/>
            <person name="Stephenson M.J."/>
            <person name="Osbourn A."/>
        </authorList>
    </citation>
    <scope>NUCLEOTIDE SEQUENCE</scope>
    <source>
        <strain evidence="4">S10</strain>
    </source>
</reference>
<protein>
    <submittedName>
        <fullName evidence="4">Elicitor-responsive protein 1-like</fullName>
    </submittedName>
</protein>
<dbReference type="Gene3D" id="2.60.40.150">
    <property type="entry name" value="C2 domain"/>
    <property type="match status" value="1"/>
</dbReference>
<dbReference type="AlphaFoldDB" id="A0AAD7LUH2"/>
<dbReference type="SMART" id="SM00239">
    <property type="entry name" value="C2"/>
    <property type="match status" value="1"/>
</dbReference>
<comment type="caution">
    <text evidence="4">The sequence shown here is derived from an EMBL/GenBank/DDBJ whole genome shotgun (WGS) entry which is preliminary data.</text>
</comment>
<evidence type="ECO:0000256" key="1">
    <source>
        <dbReference type="ARBA" id="ARBA00022723"/>
    </source>
</evidence>
<dbReference type="Pfam" id="PF00168">
    <property type="entry name" value="C2"/>
    <property type="match status" value="1"/>
</dbReference>
<feature type="domain" description="C2" evidence="3">
    <location>
        <begin position="1"/>
        <end position="106"/>
    </location>
</feature>
<proteinExistence type="predicted"/>
<keyword evidence="5" id="KW-1185">Reference proteome</keyword>
<accession>A0AAD7LUH2</accession>
<evidence type="ECO:0000256" key="2">
    <source>
        <dbReference type="ARBA" id="ARBA00022837"/>
    </source>
</evidence>
<keyword evidence="2" id="KW-0106">Calcium</keyword>
<dbReference type="PANTHER" id="PTHR46502">
    <property type="entry name" value="C2 DOMAIN-CONTAINING"/>
    <property type="match status" value="1"/>
</dbReference>
<dbReference type="EMBL" id="JARAOO010000006">
    <property type="protein sequence ID" value="KAJ7964524.1"/>
    <property type="molecule type" value="Genomic_DNA"/>
</dbReference>
<dbReference type="KEGG" id="qsa:O6P43_014325"/>
<sequence>MAVGLMEVLLVKAKSLQNTDFFGGIDPYVQIQYKNQEHKSSVAHEQGRNPEWNERFTFRVEYPGENEYKLTLKIMDKDIFTADDFLGQATIYLNDLLALGVENGSAELHPCKYRVVRADQTYCGEIQVGVTFNRKEETEYDDGEIGGWKESQY</sequence>
<dbReference type="GO" id="GO:0046872">
    <property type="term" value="F:metal ion binding"/>
    <property type="evidence" value="ECO:0007669"/>
    <property type="project" value="UniProtKB-KW"/>
</dbReference>
<dbReference type="SUPFAM" id="SSF49562">
    <property type="entry name" value="C2 domain (Calcium/lipid-binding domain, CaLB)"/>
    <property type="match status" value="1"/>
</dbReference>
<name>A0AAD7LUH2_QUISA</name>
<dbReference type="PROSITE" id="PS50004">
    <property type="entry name" value="C2"/>
    <property type="match status" value="1"/>
</dbReference>
<gene>
    <name evidence="4" type="ORF">O6P43_014325</name>
</gene>
<dbReference type="Proteomes" id="UP001163823">
    <property type="component" value="Chromosome 6"/>
</dbReference>
<organism evidence="4 5">
    <name type="scientific">Quillaja saponaria</name>
    <name type="common">Soap bark tree</name>
    <dbReference type="NCBI Taxonomy" id="32244"/>
    <lineage>
        <taxon>Eukaryota</taxon>
        <taxon>Viridiplantae</taxon>
        <taxon>Streptophyta</taxon>
        <taxon>Embryophyta</taxon>
        <taxon>Tracheophyta</taxon>
        <taxon>Spermatophyta</taxon>
        <taxon>Magnoliopsida</taxon>
        <taxon>eudicotyledons</taxon>
        <taxon>Gunneridae</taxon>
        <taxon>Pentapetalae</taxon>
        <taxon>rosids</taxon>
        <taxon>fabids</taxon>
        <taxon>Fabales</taxon>
        <taxon>Quillajaceae</taxon>
        <taxon>Quillaja</taxon>
    </lineage>
</organism>
<evidence type="ECO:0000259" key="3">
    <source>
        <dbReference type="PROSITE" id="PS50004"/>
    </source>
</evidence>
<evidence type="ECO:0000313" key="4">
    <source>
        <dbReference type="EMBL" id="KAJ7964524.1"/>
    </source>
</evidence>
<keyword evidence="1" id="KW-0479">Metal-binding</keyword>
<dbReference type="PANTHER" id="PTHR46502:SF15">
    <property type="entry name" value="16 KDA PHLOEM PROTEIN 1"/>
    <property type="match status" value="1"/>
</dbReference>
<dbReference type="InterPro" id="IPR000008">
    <property type="entry name" value="C2_dom"/>
</dbReference>
<dbReference type="InterPro" id="IPR035892">
    <property type="entry name" value="C2_domain_sf"/>
</dbReference>
<dbReference type="CDD" id="cd04049">
    <property type="entry name" value="C2_putative_Elicitor-responsive_gene"/>
    <property type="match status" value="1"/>
</dbReference>
<evidence type="ECO:0000313" key="5">
    <source>
        <dbReference type="Proteomes" id="UP001163823"/>
    </source>
</evidence>